<dbReference type="EMBL" id="AP027272">
    <property type="protein sequence ID" value="BDX04862.1"/>
    <property type="molecule type" value="Genomic_DNA"/>
</dbReference>
<sequence>MKLTRTAVILGISLLAGCAQVPPSSVTVSQSIGNDVLSMSQAHSAFVNAYFDSLEKEINFYIDHTYAPELIAAAVREDKKRFDTPADQDASVIFAVQEAFVNVKDKTDSQIAEDVDAAMLGMRYFIEIINEDIVKRRNLLLNPVKTKRAELLNSIQSNYQNIIHKSSTITGLLSSVVEIHQAQNEILTELGFEEGLREKVGTSLTELSGAVNEFRRKIEAGNNSVEKIEEYIDEFSTKLSSIDKN</sequence>
<keyword evidence="3" id="KW-1185">Reference proteome</keyword>
<evidence type="ECO:0000256" key="1">
    <source>
        <dbReference type="SAM" id="SignalP"/>
    </source>
</evidence>
<dbReference type="Proteomes" id="UP001333710">
    <property type="component" value="Chromosome"/>
</dbReference>
<dbReference type="PROSITE" id="PS51257">
    <property type="entry name" value="PROKAR_LIPOPROTEIN"/>
    <property type="match status" value="1"/>
</dbReference>
<keyword evidence="1" id="KW-0732">Signal</keyword>
<evidence type="ECO:0000313" key="2">
    <source>
        <dbReference type="EMBL" id="BDX04862.1"/>
    </source>
</evidence>
<name>A0AA48KQA1_9ALTE</name>
<dbReference type="KEGG" id="pmaw:MACH26_03830"/>
<accession>A0AA48KQA1</accession>
<evidence type="ECO:0008006" key="4">
    <source>
        <dbReference type="Google" id="ProtNLM"/>
    </source>
</evidence>
<evidence type="ECO:0000313" key="3">
    <source>
        <dbReference type="Proteomes" id="UP001333710"/>
    </source>
</evidence>
<feature type="chain" id="PRO_5041328367" description="Lipoprotein" evidence="1">
    <location>
        <begin position="22"/>
        <end position="245"/>
    </location>
</feature>
<dbReference type="RefSeq" id="WP_338290722.1">
    <property type="nucleotide sequence ID" value="NZ_AP027272.1"/>
</dbReference>
<feature type="signal peptide" evidence="1">
    <location>
        <begin position="1"/>
        <end position="21"/>
    </location>
</feature>
<reference evidence="2" key="1">
    <citation type="submission" date="2023-01" db="EMBL/GenBank/DDBJ databases">
        <title>Complete genome sequence of Planctobacterium marinum strain Dej080120_11.</title>
        <authorList>
            <person name="Ueki S."/>
            <person name="Maruyama F."/>
        </authorList>
    </citation>
    <scope>NUCLEOTIDE SEQUENCE</scope>
    <source>
        <strain evidence="2">Dej080120_11</strain>
    </source>
</reference>
<proteinExistence type="predicted"/>
<gene>
    <name evidence="2" type="ORF">MACH26_03830</name>
</gene>
<dbReference type="AlphaFoldDB" id="A0AA48KQA1"/>
<organism evidence="2 3">
    <name type="scientific">Planctobacterium marinum</name>
    <dbReference type="NCBI Taxonomy" id="1631968"/>
    <lineage>
        <taxon>Bacteria</taxon>
        <taxon>Pseudomonadati</taxon>
        <taxon>Pseudomonadota</taxon>
        <taxon>Gammaproteobacteria</taxon>
        <taxon>Alteromonadales</taxon>
        <taxon>Alteromonadaceae</taxon>
        <taxon>Planctobacterium</taxon>
    </lineage>
</organism>
<protein>
    <recommendedName>
        <fullName evidence="4">Lipoprotein</fullName>
    </recommendedName>
</protein>